<gene>
    <name evidence="1" type="ORF">SAMN04490355_100631</name>
</gene>
<proteinExistence type="predicted"/>
<dbReference type="STRING" id="1123291.SAMN04490355_100631"/>
<evidence type="ECO:0000313" key="2">
    <source>
        <dbReference type="Proteomes" id="UP000199520"/>
    </source>
</evidence>
<dbReference type="RefSeq" id="WP_090933302.1">
    <property type="nucleotide sequence ID" value="NZ_FOTS01000006.1"/>
</dbReference>
<accession>A0A1I4I1C1</accession>
<dbReference type="InterPro" id="IPR036073">
    <property type="entry name" value="Desulfoferrodoxin_Fe-bd_dom_sf"/>
</dbReference>
<dbReference type="AlphaFoldDB" id="A0A1I4I1C1"/>
<keyword evidence="2" id="KW-1185">Reference proteome</keyword>
<evidence type="ECO:0000313" key="1">
    <source>
        <dbReference type="EMBL" id="SFL48149.1"/>
    </source>
</evidence>
<protein>
    <submittedName>
        <fullName evidence="1">Uncharacterized protein</fullName>
    </submittedName>
</protein>
<organism evidence="1 2">
    <name type="scientific">Pelosinus propionicus DSM 13327</name>
    <dbReference type="NCBI Taxonomy" id="1123291"/>
    <lineage>
        <taxon>Bacteria</taxon>
        <taxon>Bacillati</taxon>
        <taxon>Bacillota</taxon>
        <taxon>Negativicutes</taxon>
        <taxon>Selenomonadales</taxon>
        <taxon>Sporomusaceae</taxon>
        <taxon>Pelosinus</taxon>
    </lineage>
</organism>
<dbReference type="Proteomes" id="UP000199520">
    <property type="component" value="Unassembled WGS sequence"/>
</dbReference>
<name>A0A1I4I1C1_9FIRM</name>
<dbReference type="GO" id="GO:0005506">
    <property type="term" value="F:iron ion binding"/>
    <property type="evidence" value="ECO:0007669"/>
    <property type="project" value="InterPro"/>
</dbReference>
<sequence length="178" mass="20523">MAELQFGPLRSKAARKPWPECPDMVIYRCSYCSRLYQGMGYDMPAKEPACCGTSMEQLKPQQLEDVPADFNVDYKIVGGFNQNAVQVFWETKPPENNPEWILLKTFVGGYMKYVTSKKQPPVVFPLSDEDAYVYCNRSTCQQCVFRCKRGFIIYLYSKTIGLLEVPLDRVSDYFKLQS</sequence>
<reference evidence="2" key="1">
    <citation type="submission" date="2016-10" db="EMBL/GenBank/DDBJ databases">
        <authorList>
            <person name="Varghese N."/>
            <person name="Submissions S."/>
        </authorList>
    </citation>
    <scope>NUCLEOTIDE SEQUENCE [LARGE SCALE GENOMIC DNA]</scope>
    <source>
        <strain evidence="2">DSM 13327</strain>
    </source>
</reference>
<dbReference type="Gene3D" id="2.60.40.730">
    <property type="entry name" value="SOR catalytic domain"/>
    <property type="match status" value="1"/>
</dbReference>
<dbReference type="GO" id="GO:0016491">
    <property type="term" value="F:oxidoreductase activity"/>
    <property type="evidence" value="ECO:0007669"/>
    <property type="project" value="InterPro"/>
</dbReference>
<dbReference type="EMBL" id="FOTS01000006">
    <property type="protein sequence ID" value="SFL48149.1"/>
    <property type="molecule type" value="Genomic_DNA"/>
</dbReference>
<dbReference type="OrthoDB" id="9814936at2"/>